<dbReference type="AlphaFoldDB" id="A0A2P2KXM2"/>
<sequence length="72" mass="8172">MSTTMRHLAGDLYPEPCSWTWSLAPWTASELVRMARYLGLITLCLDNLVLETTGLRATTLKVPSLLMWFLTL</sequence>
<name>A0A2P2KXM2_RHIMU</name>
<organism evidence="1">
    <name type="scientific">Rhizophora mucronata</name>
    <name type="common">Asiatic mangrove</name>
    <dbReference type="NCBI Taxonomy" id="61149"/>
    <lineage>
        <taxon>Eukaryota</taxon>
        <taxon>Viridiplantae</taxon>
        <taxon>Streptophyta</taxon>
        <taxon>Embryophyta</taxon>
        <taxon>Tracheophyta</taxon>
        <taxon>Spermatophyta</taxon>
        <taxon>Magnoliopsida</taxon>
        <taxon>eudicotyledons</taxon>
        <taxon>Gunneridae</taxon>
        <taxon>Pentapetalae</taxon>
        <taxon>rosids</taxon>
        <taxon>fabids</taxon>
        <taxon>Malpighiales</taxon>
        <taxon>Rhizophoraceae</taxon>
        <taxon>Rhizophora</taxon>
    </lineage>
</organism>
<reference evidence="1" key="1">
    <citation type="submission" date="2018-02" db="EMBL/GenBank/DDBJ databases">
        <title>Rhizophora mucronata_Transcriptome.</title>
        <authorList>
            <person name="Meera S.P."/>
            <person name="Sreeshan A."/>
            <person name="Augustine A."/>
        </authorList>
    </citation>
    <scope>NUCLEOTIDE SEQUENCE</scope>
    <source>
        <tissue evidence="1">Leaf</tissue>
    </source>
</reference>
<protein>
    <submittedName>
        <fullName evidence="1">Tubulin beta-5 chain</fullName>
    </submittedName>
</protein>
<evidence type="ECO:0000313" key="1">
    <source>
        <dbReference type="EMBL" id="MBX10447.1"/>
    </source>
</evidence>
<proteinExistence type="predicted"/>
<dbReference type="EMBL" id="GGEC01029963">
    <property type="protein sequence ID" value="MBX10447.1"/>
    <property type="molecule type" value="Transcribed_RNA"/>
</dbReference>
<accession>A0A2P2KXM2</accession>